<proteinExistence type="predicted"/>
<dbReference type="Pfam" id="PF18701">
    <property type="entry name" value="DUF5641"/>
    <property type="match status" value="1"/>
</dbReference>
<evidence type="ECO:0000313" key="2">
    <source>
        <dbReference type="EMBL" id="OON16428.1"/>
    </source>
</evidence>
<organism evidence="2 3">
    <name type="scientific">Opisthorchis viverrini</name>
    <name type="common">Southeast Asian liver fluke</name>
    <dbReference type="NCBI Taxonomy" id="6198"/>
    <lineage>
        <taxon>Eukaryota</taxon>
        <taxon>Metazoa</taxon>
        <taxon>Spiralia</taxon>
        <taxon>Lophotrochozoa</taxon>
        <taxon>Platyhelminthes</taxon>
        <taxon>Trematoda</taxon>
        <taxon>Digenea</taxon>
        <taxon>Opisthorchiida</taxon>
        <taxon>Opisthorchiata</taxon>
        <taxon>Opisthorchiidae</taxon>
        <taxon>Opisthorchis</taxon>
    </lineage>
</organism>
<dbReference type="Proteomes" id="UP000243686">
    <property type="component" value="Unassembled WGS sequence"/>
</dbReference>
<evidence type="ECO:0000259" key="1">
    <source>
        <dbReference type="Pfam" id="PF18701"/>
    </source>
</evidence>
<dbReference type="PANTHER" id="PTHR47331">
    <property type="entry name" value="PHD-TYPE DOMAIN-CONTAINING PROTEIN"/>
    <property type="match status" value="1"/>
</dbReference>
<gene>
    <name evidence="2" type="ORF">X801_07762</name>
</gene>
<dbReference type="AlphaFoldDB" id="A0A1S8WPP6"/>
<accession>A0A1S8WPP6</accession>
<feature type="domain" description="DUF5641" evidence="1">
    <location>
        <begin position="74"/>
        <end position="161"/>
    </location>
</feature>
<protein>
    <recommendedName>
        <fullName evidence="1">DUF5641 domain-containing protein</fullName>
    </recommendedName>
</protein>
<dbReference type="EMBL" id="KV897539">
    <property type="protein sequence ID" value="OON16428.1"/>
    <property type="molecule type" value="Genomic_DNA"/>
</dbReference>
<sequence length="165" mass="18877">MVRSARRVLIAIASEQVIPDETLLTFTSEVEEILNNRPIVAPRSDVREKLALSPNMLLPLEENTRIPSHCSYAEKFTRKWKHKWMKEYLPTLPVRRKWLLKTRNLKEFDVVLVVSDGVQRKMFSLGIVTSCEVGSDGIVRTGSAKTATGTIRRDIRRLCLLEGDE</sequence>
<reference evidence="2 3" key="1">
    <citation type="submission" date="2015-03" db="EMBL/GenBank/DDBJ databases">
        <title>Draft genome of the nematode, Opisthorchis viverrini.</title>
        <authorList>
            <person name="Mitreva M."/>
        </authorList>
    </citation>
    <scope>NUCLEOTIDE SEQUENCE [LARGE SCALE GENOMIC DNA]</scope>
    <source>
        <strain evidence="2">Khon Kaen</strain>
    </source>
</reference>
<dbReference type="PANTHER" id="PTHR47331:SF1">
    <property type="entry name" value="GAG-LIKE PROTEIN"/>
    <property type="match status" value="1"/>
</dbReference>
<keyword evidence="3" id="KW-1185">Reference proteome</keyword>
<evidence type="ECO:0000313" key="3">
    <source>
        <dbReference type="Proteomes" id="UP000243686"/>
    </source>
</evidence>
<dbReference type="InterPro" id="IPR040676">
    <property type="entry name" value="DUF5641"/>
</dbReference>
<name>A0A1S8WPP6_OPIVI</name>